<feature type="compositionally biased region" description="Acidic residues" evidence="1">
    <location>
        <begin position="91"/>
        <end position="105"/>
    </location>
</feature>
<evidence type="ECO:0000256" key="1">
    <source>
        <dbReference type="SAM" id="MobiDB-lite"/>
    </source>
</evidence>
<dbReference type="STRING" id="1257118.L8GJ02"/>
<keyword evidence="3" id="KW-1185">Reference proteome</keyword>
<dbReference type="InterPro" id="IPR038437">
    <property type="entry name" value="GINS_Psf3_sf"/>
</dbReference>
<accession>L8GJ02</accession>
<dbReference type="GO" id="GO:1902975">
    <property type="term" value="P:mitotic DNA replication initiation"/>
    <property type="evidence" value="ECO:0007669"/>
    <property type="project" value="TreeGrafter"/>
</dbReference>
<name>L8GJ02_ACACF</name>
<evidence type="ECO:0000313" key="2">
    <source>
        <dbReference type="EMBL" id="ELR12733.1"/>
    </source>
</evidence>
<feature type="region of interest" description="Disordered" evidence="1">
    <location>
        <begin position="163"/>
        <end position="186"/>
    </location>
</feature>
<feature type="region of interest" description="Disordered" evidence="1">
    <location>
        <begin position="81"/>
        <end position="107"/>
    </location>
</feature>
<dbReference type="EMBL" id="KB008103">
    <property type="protein sequence ID" value="ELR12733.1"/>
    <property type="molecule type" value="Genomic_DNA"/>
</dbReference>
<sequence length="186" mass="21604">MNPYEPNSIESILAEEERVPVRIRFLEDRQDVPYWIAKEVETSRIGRLKVPPQYKEKFMTAIGTDPMSTTLKRTPYYFPIGLQLSRPKPQDEDDDDEGLEDDEPDVPPSYLDLIRTFQSRYVSVVDRAVNFRQEDTSFAAKLSAKERDIYYAAHEATTQFTQWRSGKEKQTATIHATSGKRKRHDA</sequence>
<dbReference type="PANTHER" id="PTHR22768">
    <property type="entry name" value="DNA REPLICATION COMPLEX GINS PROTEIN PSF3"/>
    <property type="match status" value="1"/>
</dbReference>
<dbReference type="CDD" id="cd11713">
    <property type="entry name" value="GINS_A_psf3"/>
    <property type="match status" value="1"/>
</dbReference>
<dbReference type="SUPFAM" id="SSF158573">
    <property type="entry name" value="GINS helical bundle-like"/>
    <property type="match status" value="1"/>
</dbReference>
<dbReference type="InterPro" id="IPR010492">
    <property type="entry name" value="GINS_Psf3"/>
</dbReference>
<dbReference type="RefSeq" id="XP_004334746.1">
    <property type="nucleotide sequence ID" value="XM_004334698.1"/>
</dbReference>
<dbReference type="PANTHER" id="PTHR22768:SF0">
    <property type="entry name" value="DNA REPLICATION COMPLEX GINS PROTEIN PSF3"/>
    <property type="match status" value="1"/>
</dbReference>
<evidence type="ECO:0000313" key="3">
    <source>
        <dbReference type="Proteomes" id="UP000011083"/>
    </source>
</evidence>
<proteinExistence type="predicted"/>
<dbReference type="GeneID" id="14913648"/>
<dbReference type="Gene3D" id="1.20.58.2050">
    <property type="match status" value="1"/>
</dbReference>
<dbReference type="AlphaFoldDB" id="L8GJ02"/>
<protein>
    <submittedName>
        <fullName evidence="2">Uncharacterized protein</fullName>
    </submittedName>
</protein>
<organism evidence="2 3">
    <name type="scientific">Acanthamoeba castellanii (strain ATCC 30010 / Neff)</name>
    <dbReference type="NCBI Taxonomy" id="1257118"/>
    <lineage>
        <taxon>Eukaryota</taxon>
        <taxon>Amoebozoa</taxon>
        <taxon>Discosea</taxon>
        <taxon>Longamoebia</taxon>
        <taxon>Centramoebida</taxon>
        <taxon>Acanthamoebidae</taxon>
        <taxon>Acanthamoeba</taxon>
    </lineage>
</organism>
<dbReference type="GO" id="GO:0000811">
    <property type="term" value="C:GINS complex"/>
    <property type="evidence" value="ECO:0007669"/>
    <property type="project" value="TreeGrafter"/>
</dbReference>
<gene>
    <name evidence="2" type="ORF">ACA1_092660</name>
</gene>
<dbReference type="VEuPathDB" id="AmoebaDB:ACA1_092660"/>
<dbReference type="Proteomes" id="UP000011083">
    <property type="component" value="Unassembled WGS sequence"/>
</dbReference>
<reference evidence="2 3" key="1">
    <citation type="journal article" date="2013" name="Genome Biol.">
        <title>Genome of Acanthamoeba castellanii highlights extensive lateral gene transfer and early evolution of tyrosine kinase signaling.</title>
        <authorList>
            <person name="Clarke M."/>
            <person name="Lohan A.J."/>
            <person name="Liu B."/>
            <person name="Lagkouvardos I."/>
            <person name="Roy S."/>
            <person name="Zafar N."/>
            <person name="Bertelli C."/>
            <person name="Schilde C."/>
            <person name="Kianianmomeni A."/>
            <person name="Burglin T.R."/>
            <person name="Frech C."/>
            <person name="Turcotte B."/>
            <person name="Kopec K.O."/>
            <person name="Synnott J.M."/>
            <person name="Choo C."/>
            <person name="Paponov I."/>
            <person name="Finkler A."/>
            <person name="Soon Heng Tan C."/>
            <person name="Hutchins A.P."/>
            <person name="Weinmeier T."/>
            <person name="Rattei T."/>
            <person name="Chu J.S."/>
            <person name="Gimenez G."/>
            <person name="Irimia M."/>
            <person name="Rigden D.J."/>
            <person name="Fitzpatrick D.A."/>
            <person name="Lorenzo-Morales J."/>
            <person name="Bateman A."/>
            <person name="Chiu C.H."/>
            <person name="Tang P."/>
            <person name="Hegemann P."/>
            <person name="Fromm H."/>
            <person name="Raoult D."/>
            <person name="Greub G."/>
            <person name="Miranda-Saavedra D."/>
            <person name="Chen N."/>
            <person name="Nash P."/>
            <person name="Ginger M.L."/>
            <person name="Horn M."/>
            <person name="Schaap P."/>
            <person name="Caler L."/>
            <person name="Loftus B."/>
        </authorList>
    </citation>
    <scope>NUCLEOTIDE SEQUENCE [LARGE SCALE GENOMIC DNA]</scope>
    <source>
        <strain evidence="2 3">Neff</strain>
    </source>
</reference>
<dbReference type="InterPro" id="IPR036224">
    <property type="entry name" value="GINS_bundle-like_dom_sf"/>
</dbReference>
<dbReference type="KEGG" id="acan:ACA1_092660"/>